<dbReference type="VEuPathDB" id="PiroplasmaDB:BEWA_054390"/>
<proteinExistence type="predicted"/>
<dbReference type="EMBL" id="ACOU01000003">
    <property type="protein sequence ID" value="EKX73383.1"/>
    <property type="molecule type" value="Genomic_DNA"/>
</dbReference>
<dbReference type="KEGG" id="beq:BEWA_054390"/>
<reference evidence="2 3" key="1">
    <citation type="journal article" date="2012" name="BMC Genomics">
        <title>Comparative genomic analysis and phylogenetic position of Theileria equi.</title>
        <authorList>
            <person name="Kappmeyer L.S."/>
            <person name="Thiagarajan M."/>
            <person name="Herndon D.R."/>
            <person name="Ramsay J.D."/>
            <person name="Caler E."/>
            <person name="Djikeng A."/>
            <person name="Gillespie J.J."/>
            <person name="Lau A.O."/>
            <person name="Roalson E.H."/>
            <person name="Silva J.C."/>
            <person name="Silva M.G."/>
            <person name="Suarez C.E."/>
            <person name="Ueti M.W."/>
            <person name="Nene V.M."/>
            <person name="Mealey R.H."/>
            <person name="Knowles D.P."/>
            <person name="Brayton K.A."/>
        </authorList>
    </citation>
    <scope>NUCLEOTIDE SEQUENCE [LARGE SCALE GENOMIC DNA]</scope>
    <source>
        <strain evidence="2 3">WA</strain>
    </source>
</reference>
<feature type="chain" id="PRO_5003953148" evidence="1">
    <location>
        <begin position="19"/>
        <end position="145"/>
    </location>
</feature>
<keyword evidence="3" id="KW-1185">Reference proteome</keyword>
<protein>
    <submittedName>
        <fullName evidence="2">Signal peptide containing protein</fullName>
    </submittedName>
</protein>
<gene>
    <name evidence="2" type="ORF">BEWA_054390</name>
</gene>
<keyword evidence="1" id="KW-0732">Signal</keyword>
<evidence type="ECO:0000256" key="1">
    <source>
        <dbReference type="SAM" id="SignalP"/>
    </source>
</evidence>
<dbReference type="OrthoDB" id="363079at2759"/>
<dbReference type="GeneID" id="15802990"/>
<comment type="caution">
    <text evidence="2">The sequence shown here is derived from an EMBL/GenBank/DDBJ whole genome shotgun (WGS) entry which is preliminary data.</text>
</comment>
<dbReference type="Proteomes" id="UP000031512">
    <property type="component" value="Unassembled WGS sequence"/>
</dbReference>
<dbReference type="InterPro" id="IPR007480">
    <property type="entry name" value="DUF529"/>
</dbReference>
<dbReference type="RefSeq" id="XP_004832835.1">
    <property type="nucleotide sequence ID" value="XM_004832778.1"/>
</dbReference>
<evidence type="ECO:0000313" key="3">
    <source>
        <dbReference type="Proteomes" id="UP000031512"/>
    </source>
</evidence>
<sequence>MKFISLFYFAFIAKFCKAGWLDCCSCCCGSVEGGEALDISNPDLSIVDIKEDKEGCLTYKEFKPQSGSVITSVVDGETQIWKDKGRCKRLILRTAGNDRLLYIEIKKGKCKDFRYYEKKGDEWSSMKINGYFDKLNTMKNGGKKS</sequence>
<name>L1LE04_THEEQ</name>
<organism evidence="2 3">
    <name type="scientific">Theileria equi strain WA</name>
    <dbReference type="NCBI Taxonomy" id="1537102"/>
    <lineage>
        <taxon>Eukaryota</taxon>
        <taxon>Sar</taxon>
        <taxon>Alveolata</taxon>
        <taxon>Apicomplexa</taxon>
        <taxon>Aconoidasida</taxon>
        <taxon>Piroplasmida</taxon>
        <taxon>Theileriidae</taxon>
        <taxon>Theileria</taxon>
    </lineage>
</organism>
<dbReference type="Pfam" id="PF04385">
    <property type="entry name" value="FAINT"/>
    <property type="match status" value="1"/>
</dbReference>
<feature type="signal peptide" evidence="1">
    <location>
        <begin position="1"/>
        <end position="18"/>
    </location>
</feature>
<evidence type="ECO:0000313" key="2">
    <source>
        <dbReference type="EMBL" id="EKX73383.1"/>
    </source>
</evidence>
<accession>L1LE04</accession>
<dbReference type="AlphaFoldDB" id="L1LE04"/>